<feature type="region of interest" description="Disordered" evidence="1">
    <location>
        <begin position="162"/>
        <end position="202"/>
    </location>
</feature>
<dbReference type="AlphaFoldDB" id="A0ABD2JY87"/>
<accession>A0ABD2JY87</accession>
<evidence type="ECO:0000313" key="2">
    <source>
        <dbReference type="EMBL" id="KAL3095576.1"/>
    </source>
</evidence>
<organism evidence="2 3">
    <name type="scientific">Heterodera trifolii</name>
    <dbReference type="NCBI Taxonomy" id="157864"/>
    <lineage>
        <taxon>Eukaryota</taxon>
        <taxon>Metazoa</taxon>
        <taxon>Ecdysozoa</taxon>
        <taxon>Nematoda</taxon>
        <taxon>Chromadorea</taxon>
        <taxon>Rhabditida</taxon>
        <taxon>Tylenchina</taxon>
        <taxon>Tylenchomorpha</taxon>
        <taxon>Tylenchoidea</taxon>
        <taxon>Heteroderidae</taxon>
        <taxon>Heteroderinae</taxon>
        <taxon>Heterodera</taxon>
    </lineage>
</organism>
<feature type="compositionally biased region" description="Low complexity" evidence="1">
    <location>
        <begin position="134"/>
        <end position="145"/>
    </location>
</feature>
<feature type="compositionally biased region" description="Basic and acidic residues" evidence="1">
    <location>
        <begin position="162"/>
        <end position="185"/>
    </location>
</feature>
<sequence>MGKVQRRAKGGAAGERKQRRHTAQPRLNRAQRKFKQKQSVGQQQNIVNDGTGSGNDDDDNHGILDGIGTTTKMAKAMPPTQPKHTNTDDEEGTDDNAKTEAAAKPKMPWSNRQLSASSDDHRRVGGDGQRKQRAAASGTGAARGDAYLSAYKRAQLTYERLQAEKRAQRQRAREEREREDAERAQNTRWRRKKTQALQLRTAKGQPNLNAQIGILLEQIERKACQ</sequence>
<proteinExistence type="predicted"/>
<dbReference type="Proteomes" id="UP001620626">
    <property type="component" value="Unassembled WGS sequence"/>
</dbReference>
<comment type="caution">
    <text evidence="2">The sequence shown here is derived from an EMBL/GenBank/DDBJ whole genome shotgun (WGS) entry which is preliminary data.</text>
</comment>
<feature type="compositionally biased region" description="Basic residues" evidence="1">
    <location>
        <begin position="17"/>
        <end position="36"/>
    </location>
</feature>
<feature type="region of interest" description="Disordered" evidence="1">
    <location>
        <begin position="1"/>
        <end position="145"/>
    </location>
</feature>
<name>A0ABD2JY87_9BILA</name>
<gene>
    <name evidence="2" type="ORF">niasHT_024402</name>
</gene>
<protein>
    <recommendedName>
        <fullName evidence="4">rRNA-processing protein FYV7</fullName>
    </recommendedName>
</protein>
<evidence type="ECO:0000256" key="1">
    <source>
        <dbReference type="SAM" id="MobiDB-lite"/>
    </source>
</evidence>
<reference evidence="2 3" key="1">
    <citation type="submission" date="2024-10" db="EMBL/GenBank/DDBJ databases">
        <authorList>
            <person name="Kim D."/>
        </authorList>
    </citation>
    <scope>NUCLEOTIDE SEQUENCE [LARGE SCALE GENOMIC DNA]</scope>
    <source>
        <strain evidence="2">BH-2024</strain>
    </source>
</reference>
<feature type="compositionally biased region" description="Basic and acidic residues" evidence="1">
    <location>
        <begin position="118"/>
        <end position="130"/>
    </location>
</feature>
<feature type="compositionally biased region" description="Polar residues" evidence="1">
    <location>
        <begin position="37"/>
        <end position="47"/>
    </location>
</feature>
<dbReference type="PRINTS" id="PR01854">
    <property type="entry name" value="BR22PROTEIN"/>
</dbReference>
<dbReference type="EMBL" id="JBICBT010000879">
    <property type="protein sequence ID" value="KAL3095576.1"/>
    <property type="molecule type" value="Genomic_DNA"/>
</dbReference>
<keyword evidence="3" id="KW-1185">Reference proteome</keyword>
<evidence type="ECO:0008006" key="4">
    <source>
        <dbReference type="Google" id="ProtNLM"/>
    </source>
</evidence>
<evidence type="ECO:0000313" key="3">
    <source>
        <dbReference type="Proteomes" id="UP001620626"/>
    </source>
</evidence>
<dbReference type="Pfam" id="PF08524">
    <property type="entry name" value="rRNA_processing"/>
    <property type="match status" value="1"/>
</dbReference>
<dbReference type="InterPro" id="IPR013730">
    <property type="entry name" value="Fyv7/TAP26"/>
</dbReference>